<name>A0AAN5C4X8_9BILA</name>
<sequence>SSVMLALFLLLSCWASIVESRVSFATSEVIDDVDLKGSNLASFRCYAGCRVYSPTQNKDIIMKNNNGNEFGSLADLADLTPGKVYELPESADLYWLSNKGAPDPSFVFYAVEKGAMNYDSKVLYLTQAKDWNITHSTDTKLTIMSTTGAIYFSNFLGDYSNAVPTVYAVGADSISSPDRCIPVYKPISASTIPQTSFPVNSPIATINFNGVGSDQVVLLSANPYKTTATGKDVTAVYVSPGYVGCNNGDDSLYTHLPLTTGFGSSITATDSSGLKVVIDGHYSIANEADALTVSVNGDGKKLYGKNGDYSKTYDDVTSVKVDVNWAKKEGSKDRFALQIDVISNGGVQATTTKDNLMTTTSASSLGMLAAIIMTTLALC</sequence>
<gene>
    <name evidence="2" type="ORF">PMAYCL1PPCAC_00377</name>
</gene>
<accession>A0AAN5C4X8</accession>
<feature type="signal peptide" evidence="1">
    <location>
        <begin position="1"/>
        <end position="20"/>
    </location>
</feature>
<dbReference type="EMBL" id="BTRK01000001">
    <property type="protein sequence ID" value="GMR30182.1"/>
    <property type="molecule type" value="Genomic_DNA"/>
</dbReference>
<protein>
    <submittedName>
        <fullName evidence="2">Uncharacterized protein</fullName>
    </submittedName>
</protein>
<dbReference type="AlphaFoldDB" id="A0AAN5C4X8"/>
<evidence type="ECO:0000256" key="1">
    <source>
        <dbReference type="SAM" id="SignalP"/>
    </source>
</evidence>
<keyword evidence="3" id="KW-1185">Reference proteome</keyword>
<evidence type="ECO:0000313" key="3">
    <source>
        <dbReference type="Proteomes" id="UP001328107"/>
    </source>
</evidence>
<comment type="caution">
    <text evidence="2">The sequence shown here is derived from an EMBL/GenBank/DDBJ whole genome shotgun (WGS) entry which is preliminary data.</text>
</comment>
<evidence type="ECO:0000313" key="2">
    <source>
        <dbReference type="EMBL" id="GMR30182.1"/>
    </source>
</evidence>
<feature type="non-terminal residue" evidence="2">
    <location>
        <position position="1"/>
    </location>
</feature>
<proteinExistence type="predicted"/>
<organism evidence="2 3">
    <name type="scientific">Pristionchus mayeri</name>
    <dbReference type="NCBI Taxonomy" id="1317129"/>
    <lineage>
        <taxon>Eukaryota</taxon>
        <taxon>Metazoa</taxon>
        <taxon>Ecdysozoa</taxon>
        <taxon>Nematoda</taxon>
        <taxon>Chromadorea</taxon>
        <taxon>Rhabditida</taxon>
        <taxon>Rhabditina</taxon>
        <taxon>Diplogasteromorpha</taxon>
        <taxon>Diplogasteroidea</taxon>
        <taxon>Neodiplogasteridae</taxon>
        <taxon>Pristionchus</taxon>
    </lineage>
</organism>
<reference evidence="3" key="1">
    <citation type="submission" date="2022-10" db="EMBL/GenBank/DDBJ databases">
        <title>Genome assembly of Pristionchus species.</title>
        <authorList>
            <person name="Yoshida K."/>
            <person name="Sommer R.J."/>
        </authorList>
    </citation>
    <scope>NUCLEOTIDE SEQUENCE [LARGE SCALE GENOMIC DNA]</scope>
    <source>
        <strain evidence="3">RS5460</strain>
    </source>
</reference>
<dbReference type="Proteomes" id="UP001328107">
    <property type="component" value="Unassembled WGS sequence"/>
</dbReference>
<feature type="chain" id="PRO_5042815071" evidence="1">
    <location>
        <begin position="21"/>
        <end position="379"/>
    </location>
</feature>
<keyword evidence="1" id="KW-0732">Signal</keyword>